<evidence type="ECO:0000256" key="3">
    <source>
        <dbReference type="ARBA" id="ARBA00037882"/>
    </source>
</evidence>
<dbReference type="AlphaFoldDB" id="A0A9X2F6E4"/>
<evidence type="ECO:0000259" key="5">
    <source>
        <dbReference type="Pfam" id="PF03781"/>
    </source>
</evidence>
<keyword evidence="8" id="KW-1185">Reference proteome</keyword>
<evidence type="ECO:0000313" key="8">
    <source>
        <dbReference type="Proteomes" id="UP001155241"/>
    </source>
</evidence>
<dbReference type="GO" id="GO:0052699">
    <property type="term" value="P:ergothioneine biosynthetic process"/>
    <property type="evidence" value="ECO:0007669"/>
    <property type="project" value="InterPro"/>
</dbReference>
<dbReference type="InterPro" id="IPR016187">
    <property type="entry name" value="CTDL_fold"/>
</dbReference>
<evidence type="ECO:0000256" key="1">
    <source>
        <dbReference type="ARBA" id="ARBA00023002"/>
    </source>
</evidence>
<dbReference type="Gene3D" id="3.90.1580.10">
    <property type="entry name" value="paralog of FGE (formylglycine-generating enzyme)"/>
    <property type="match status" value="1"/>
</dbReference>
<feature type="domain" description="DinB-like" evidence="6">
    <location>
        <begin position="28"/>
        <end position="163"/>
    </location>
</feature>
<protein>
    <submittedName>
        <fullName evidence="7">Ergothioneine biosynthesis protein EgtB</fullName>
    </submittedName>
</protein>
<evidence type="ECO:0000259" key="6">
    <source>
        <dbReference type="Pfam" id="PF12867"/>
    </source>
</evidence>
<gene>
    <name evidence="7" type="primary">egtB</name>
    <name evidence="7" type="ORF">NG895_04130</name>
</gene>
<comment type="pathway">
    <text evidence="3">Amino-acid biosynthesis; ergothioneine biosynthesis.</text>
</comment>
<keyword evidence="2" id="KW-0408">Iron</keyword>
<reference evidence="7" key="1">
    <citation type="submission" date="2022-06" db="EMBL/GenBank/DDBJ databases">
        <title>Aeoliella straminimaris, a novel planctomycete from sediments.</title>
        <authorList>
            <person name="Vitorino I.R."/>
            <person name="Lage O.M."/>
        </authorList>
    </citation>
    <scope>NUCLEOTIDE SEQUENCE</scope>
    <source>
        <strain evidence="7">ICT_H6.2</strain>
    </source>
</reference>
<dbReference type="InterPro" id="IPR024775">
    <property type="entry name" value="DinB-like"/>
</dbReference>
<organism evidence="7 8">
    <name type="scientific">Aeoliella straminimaris</name>
    <dbReference type="NCBI Taxonomy" id="2954799"/>
    <lineage>
        <taxon>Bacteria</taxon>
        <taxon>Pseudomonadati</taxon>
        <taxon>Planctomycetota</taxon>
        <taxon>Planctomycetia</taxon>
        <taxon>Pirellulales</taxon>
        <taxon>Lacipirellulaceae</taxon>
        <taxon>Aeoliella</taxon>
    </lineage>
</organism>
<dbReference type="InterPro" id="IPR042095">
    <property type="entry name" value="SUMF_sf"/>
</dbReference>
<dbReference type="InterPro" id="IPR005532">
    <property type="entry name" value="SUMF_dom"/>
</dbReference>
<proteinExistence type="predicted"/>
<feature type="domain" description="Sulfatase-modifying factor enzyme-like" evidence="5">
    <location>
        <begin position="196"/>
        <end position="332"/>
    </location>
</feature>
<accession>A0A9X2F6E4</accession>
<feature type="region of interest" description="Disordered" evidence="4">
    <location>
        <begin position="1"/>
        <end position="20"/>
    </location>
</feature>
<dbReference type="PANTHER" id="PTHR23150">
    <property type="entry name" value="SULFATASE MODIFYING FACTOR 1, 2"/>
    <property type="match status" value="1"/>
</dbReference>
<dbReference type="EMBL" id="JAMXLR010000017">
    <property type="protein sequence ID" value="MCO6043085.1"/>
    <property type="molecule type" value="Genomic_DNA"/>
</dbReference>
<keyword evidence="1" id="KW-0560">Oxidoreductase</keyword>
<dbReference type="SUPFAM" id="SSF56436">
    <property type="entry name" value="C-type lectin-like"/>
    <property type="match status" value="1"/>
</dbReference>
<dbReference type="InterPro" id="IPR051043">
    <property type="entry name" value="Sulfatase_Mod_Factor_Kinase"/>
</dbReference>
<dbReference type="PANTHER" id="PTHR23150:SF36">
    <property type="entry name" value="HERCYNINE OXYGENASE"/>
    <property type="match status" value="1"/>
</dbReference>
<dbReference type="NCBIfam" id="TIGR03440">
    <property type="entry name" value="egtB_TIGR03440"/>
    <property type="match status" value="1"/>
</dbReference>
<evidence type="ECO:0000313" key="7">
    <source>
        <dbReference type="EMBL" id="MCO6043085.1"/>
    </source>
</evidence>
<dbReference type="RefSeq" id="WP_252851185.1">
    <property type="nucleotide sequence ID" value="NZ_JAMXLR010000017.1"/>
</dbReference>
<sequence>MASSTEATAPAPPAQVDRHSAQRNLYAQYRRVRQQSDRISEPLTPEDCVVQSMPDASPVRWHLAHTTWFFETFVLKQVIEDYQPVDPAFEYLFNSYYNQVGKQFPRPRRGLLSRPGLQDVKQYRQAIDGRIEELLTGESQLDEGLLQVLELGLHHEQQHQELILTDVKHMLSCNPCWPAYHLPATKEHEAPAELSWITGPEGVRSMGYAGNDFAYDNEGPVHEVLLQLHELASRLITNGEYLEFVEAGGYRQPQHWLSLGWNTVGEQEWNAPLYWHQVDGQWCEFTLAGLEPLDLAAPVCHVSFFEADAYARWRGVRLPTEAEWEQAASARDVEQDGNFVESGLYHPMPARSSAGMQQLFGDVWEWTSSPYTPYPGYRPPAGAIGEYNGKFMCNQYVLRGGSCATSESHIRPTYRNFFPPDARWQFTGIRLAR</sequence>
<feature type="domain" description="Sulfatase-modifying factor enzyme-like" evidence="5">
    <location>
        <begin position="352"/>
        <end position="433"/>
    </location>
</feature>
<evidence type="ECO:0000256" key="2">
    <source>
        <dbReference type="ARBA" id="ARBA00023004"/>
    </source>
</evidence>
<dbReference type="InterPro" id="IPR017806">
    <property type="entry name" value="EgtB"/>
</dbReference>
<dbReference type="Proteomes" id="UP001155241">
    <property type="component" value="Unassembled WGS sequence"/>
</dbReference>
<evidence type="ECO:0000256" key="4">
    <source>
        <dbReference type="SAM" id="MobiDB-lite"/>
    </source>
</evidence>
<name>A0A9X2F6E4_9BACT</name>
<dbReference type="Pfam" id="PF12867">
    <property type="entry name" value="DinB_2"/>
    <property type="match status" value="1"/>
</dbReference>
<comment type="caution">
    <text evidence="7">The sequence shown here is derived from an EMBL/GenBank/DDBJ whole genome shotgun (WGS) entry which is preliminary data.</text>
</comment>
<dbReference type="Pfam" id="PF03781">
    <property type="entry name" value="FGE-sulfatase"/>
    <property type="match status" value="2"/>
</dbReference>